<feature type="transmembrane region" description="Helical" evidence="1">
    <location>
        <begin position="96"/>
        <end position="123"/>
    </location>
</feature>
<keyword evidence="1" id="KW-1133">Transmembrane helix</keyword>
<dbReference type="Proteomes" id="UP001597304">
    <property type="component" value="Unassembled WGS sequence"/>
</dbReference>
<feature type="transmembrane region" description="Helical" evidence="1">
    <location>
        <begin position="69"/>
        <end position="89"/>
    </location>
</feature>
<accession>A0ABW4KUN5</accession>
<feature type="transmembrane region" description="Helical" evidence="1">
    <location>
        <begin position="6"/>
        <end position="26"/>
    </location>
</feature>
<dbReference type="Pfam" id="PF02325">
    <property type="entry name" value="CCB3_YggT"/>
    <property type="match status" value="2"/>
</dbReference>
<feature type="transmembrane region" description="Helical" evidence="1">
    <location>
        <begin position="156"/>
        <end position="175"/>
    </location>
</feature>
<evidence type="ECO:0000256" key="1">
    <source>
        <dbReference type="SAM" id="Phobius"/>
    </source>
</evidence>
<dbReference type="RefSeq" id="WP_147911686.1">
    <property type="nucleotide sequence ID" value="NZ_JBHUEJ010000019.1"/>
</dbReference>
<sequence length="189" mass="20165">MLFQVIKFLLEVASTLVGGACLLRMFMRWRAMSMANPVGRFLHALTDWLVLPLQRILPPSNRMDAAGLLGAWLLKMVEYAVVMAMLGLARWALLPVLALLGVVKLAASVATAVIVVAAILSWMQHRTPVSDVFDRLSAPLLAPVRRVLPLVGGVDLSPVIVVVLLQVVSIMLGAAQAQLLGSAALVAAG</sequence>
<keyword evidence="3" id="KW-1185">Reference proteome</keyword>
<evidence type="ECO:0000313" key="2">
    <source>
        <dbReference type="EMBL" id="MFD1710787.1"/>
    </source>
</evidence>
<organism evidence="2 3">
    <name type="scientific">Ottowia flava</name>
    <dbReference type="NCBI Taxonomy" id="2675430"/>
    <lineage>
        <taxon>Bacteria</taxon>
        <taxon>Pseudomonadati</taxon>
        <taxon>Pseudomonadota</taxon>
        <taxon>Betaproteobacteria</taxon>
        <taxon>Burkholderiales</taxon>
        <taxon>Comamonadaceae</taxon>
        <taxon>Ottowia</taxon>
    </lineage>
</organism>
<dbReference type="InterPro" id="IPR003425">
    <property type="entry name" value="CCB3/YggT"/>
</dbReference>
<protein>
    <submittedName>
        <fullName evidence="2">YggT family protein</fullName>
    </submittedName>
</protein>
<keyword evidence="1" id="KW-0812">Transmembrane</keyword>
<keyword evidence="1" id="KW-0472">Membrane</keyword>
<proteinExistence type="predicted"/>
<comment type="caution">
    <text evidence="2">The sequence shown here is derived from an EMBL/GenBank/DDBJ whole genome shotgun (WGS) entry which is preliminary data.</text>
</comment>
<evidence type="ECO:0000313" key="3">
    <source>
        <dbReference type="Proteomes" id="UP001597304"/>
    </source>
</evidence>
<name>A0ABW4KUN5_9BURK</name>
<gene>
    <name evidence="2" type="ORF">ACFSF0_09235</name>
</gene>
<reference evidence="3" key="1">
    <citation type="journal article" date="2019" name="Int. J. Syst. Evol. Microbiol.">
        <title>The Global Catalogue of Microorganisms (GCM) 10K type strain sequencing project: providing services to taxonomists for standard genome sequencing and annotation.</title>
        <authorList>
            <consortium name="The Broad Institute Genomics Platform"/>
            <consortium name="The Broad Institute Genome Sequencing Center for Infectious Disease"/>
            <person name="Wu L."/>
            <person name="Ma J."/>
        </authorList>
    </citation>
    <scope>NUCLEOTIDE SEQUENCE [LARGE SCALE GENOMIC DNA]</scope>
    <source>
        <strain evidence="3">LMG 29247</strain>
    </source>
</reference>
<dbReference type="EMBL" id="JBHUEJ010000019">
    <property type="protein sequence ID" value="MFD1710787.1"/>
    <property type="molecule type" value="Genomic_DNA"/>
</dbReference>